<dbReference type="EMBL" id="GBXM01104733">
    <property type="protein sequence ID" value="JAH03844.1"/>
    <property type="molecule type" value="Transcribed_RNA"/>
</dbReference>
<protein>
    <submittedName>
        <fullName evidence="1">Uncharacterized protein</fullName>
    </submittedName>
</protein>
<name>A0A0E9PH46_ANGAN</name>
<accession>A0A0E9PH46</accession>
<dbReference type="AlphaFoldDB" id="A0A0E9PH46"/>
<organism evidence="1">
    <name type="scientific">Anguilla anguilla</name>
    <name type="common">European freshwater eel</name>
    <name type="synonym">Muraena anguilla</name>
    <dbReference type="NCBI Taxonomy" id="7936"/>
    <lineage>
        <taxon>Eukaryota</taxon>
        <taxon>Metazoa</taxon>
        <taxon>Chordata</taxon>
        <taxon>Craniata</taxon>
        <taxon>Vertebrata</taxon>
        <taxon>Euteleostomi</taxon>
        <taxon>Actinopterygii</taxon>
        <taxon>Neopterygii</taxon>
        <taxon>Teleostei</taxon>
        <taxon>Anguilliformes</taxon>
        <taxon>Anguillidae</taxon>
        <taxon>Anguilla</taxon>
    </lineage>
</organism>
<proteinExistence type="predicted"/>
<reference evidence="1" key="1">
    <citation type="submission" date="2014-11" db="EMBL/GenBank/DDBJ databases">
        <authorList>
            <person name="Amaro Gonzalez C."/>
        </authorList>
    </citation>
    <scope>NUCLEOTIDE SEQUENCE</scope>
</reference>
<sequence>MAFICVLWEVILVCPVFCLGHPTL</sequence>
<evidence type="ECO:0000313" key="1">
    <source>
        <dbReference type="EMBL" id="JAH03844.1"/>
    </source>
</evidence>
<reference evidence="1" key="2">
    <citation type="journal article" date="2015" name="Fish Shellfish Immunol.">
        <title>Early steps in the European eel (Anguilla anguilla)-Vibrio vulnificus interaction in the gills: Role of the RtxA13 toxin.</title>
        <authorList>
            <person name="Callol A."/>
            <person name="Pajuelo D."/>
            <person name="Ebbesson L."/>
            <person name="Teles M."/>
            <person name="MacKenzie S."/>
            <person name="Amaro C."/>
        </authorList>
    </citation>
    <scope>NUCLEOTIDE SEQUENCE</scope>
</reference>